<evidence type="ECO:0000313" key="1">
    <source>
        <dbReference type="EMBL" id="MAA12931.1"/>
    </source>
</evidence>
<dbReference type="EMBL" id="GFPF01001785">
    <property type="protein sequence ID" value="MAA12931.1"/>
    <property type="molecule type" value="Transcribed_RNA"/>
</dbReference>
<sequence length="97" mass="10845">MLQQLSSWVTAVIEMPIRMLQSMNATSLMPGLVMHIGTNTMLKNRKKKSFQDVQYFSPASEQICLGTKLCSVWIKKIRVNASCLCIKAVYGHAAVLL</sequence>
<reference evidence="1" key="1">
    <citation type="journal article" date="2017" name="Parasit. Vectors">
        <title>Sialotranscriptomics of Rhipicephalus zambeziensis reveals intricate expression profiles of secretory proteins and suggests tight temporal transcriptional regulation during blood-feeding.</title>
        <authorList>
            <person name="de Castro M.H."/>
            <person name="de Klerk D."/>
            <person name="Pienaar R."/>
            <person name="Rees D.J.G."/>
            <person name="Mans B.J."/>
        </authorList>
    </citation>
    <scope>NUCLEOTIDE SEQUENCE</scope>
    <source>
        <tissue evidence="1">Salivary glands</tissue>
    </source>
</reference>
<dbReference type="AlphaFoldDB" id="A0A224YES5"/>
<name>A0A224YES5_9ACAR</name>
<protein>
    <submittedName>
        <fullName evidence="1">Uncharacterized protein</fullName>
    </submittedName>
</protein>
<proteinExistence type="predicted"/>
<accession>A0A224YES5</accession>
<organism evidence="1">
    <name type="scientific">Rhipicephalus zambeziensis</name>
    <dbReference type="NCBI Taxonomy" id="60191"/>
    <lineage>
        <taxon>Eukaryota</taxon>
        <taxon>Metazoa</taxon>
        <taxon>Ecdysozoa</taxon>
        <taxon>Arthropoda</taxon>
        <taxon>Chelicerata</taxon>
        <taxon>Arachnida</taxon>
        <taxon>Acari</taxon>
        <taxon>Parasitiformes</taxon>
        <taxon>Ixodida</taxon>
        <taxon>Ixodoidea</taxon>
        <taxon>Ixodidae</taxon>
        <taxon>Rhipicephalinae</taxon>
        <taxon>Rhipicephalus</taxon>
        <taxon>Rhipicephalus</taxon>
    </lineage>
</organism>